<dbReference type="EMBL" id="JAHFXF010000160">
    <property type="protein sequence ID" value="KAG9694502.1"/>
    <property type="molecule type" value="Genomic_DNA"/>
</dbReference>
<dbReference type="InterPro" id="IPR000845">
    <property type="entry name" value="Nucleoside_phosphorylase_d"/>
</dbReference>
<dbReference type="InterPro" id="IPR036770">
    <property type="entry name" value="Ankyrin_rpt-contain_sf"/>
</dbReference>
<dbReference type="Gene3D" id="1.20.1250.20">
    <property type="entry name" value="MFS general substrate transporter like domains"/>
    <property type="match status" value="2"/>
</dbReference>
<comment type="similarity">
    <text evidence="2">Belongs to the major facilitator superfamily. TCR/Tet family.</text>
</comment>
<evidence type="ECO:0000256" key="8">
    <source>
        <dbReference type="PROSITE-ProRule" id="PRU00023"/>
    </source>
</evidence>
<feature type="transmembrane region" description="Helical" evidence="10">
    <location>
        <begin position="292"/>
        <end position="317"/>
    </location>
</feature>
<evidence type="ECO:0000256" key="10">
    <source>
        <dbReference type="SAM" id="Phobius"/>
    </source>
</evidence>
<dbReference type="InterPro" id="IPR002110">
    <property type="entry name" value="Ankyrin_rpt"/>
</dbReference>
<dbReference type="InterPro" id="IPR056884">
    <property type="entry name" value="NPHP3-like_N"/>
</dbReference>
<dbReference type="CDD" id="cd17502">
    <property type="entry name" value="MFS_Azr1_MDR_like"/>
    <property type="match status" value="1"/>
</dbReference>
<feature type="transmembrane region" description="Helical" evidence="10">
    <location>
        <begin position="362"/>
        <end position="380"/>
    </location>
</feature>
<feature type="non-terminal residue" evidence="12">
    <location>
        <position position="1"/>
    </location>
</feature>
<dbReference type="SUPFAM" id="SSF52540">
    <property type="entry name" value="P-loop containing nucleoside triphosphate hydrolases"/>
    <property type="match status" value="1"/>
</dbReference>
<dbReference type="SUPFAM" id="SSF53167">
    <property type="entry name" value="Purine and uridine phosphorylases"/>
    <property type="match status" value="1"/>
</dbReference>
<evidence type="ECO:0000256" key="1">
    <source>
        <dbReference type="ARBA" id="ARBA00004141"/>
    </source>
</evidence>
<dbReference type="InterPro" id="IPR027417">
    <property type="entry name" value="P-loop_NTPase"/>
</dbReference>
<dbReference type="Pfam" id="PF00023">
    <property type="entry name" value="Ank"/>
    <property type="match status" value="1"/>
</dbReference>
<evidence type="ECO:0000313" key="13">
    <source>
        <dbReference type="Proteomes" id="UP000779574"/>
    </source>
</evidence>
<feature type="transmembrane region" description="Helical" evidence="10">
    <location>
        <begin position="337"/>
        <end position="355"/>
    </location>
</feature>
<keyword evidence="9" id="KW-0175">Coiled coil</keyword>
<comment type="caution">
    <text evidence="12">The sequence shown here is derived from an EMBL/GenBank/DDBJ whole genome shotgun (WGS) entry which is preliminary data.</text>
</comment>
<keyword evidence="6 10" id="KW-1133">Transmembrane helix</keyword>
<evidence type="ECO:0000256" key="9">
    <source>
        <dbReference type="SAM" id="Coils"/>
    </source>
</evidence>
<dbReference type="PANTHER" id="PTHR23501">
    <property type="entry name" value="MAJOR FACILITATOR SUPERFAMILY"/>
    <property type="match status" value="1"/>
</dbReference>
<feature type="transmembrane region" description="Helical" evidence="10">
    <location>
        <begin position="124"/>
        <end position="145"/>
    </location>
</feature>
<feature type="transmembrane region" description="Helical" evidence="10">
    <location>
        <begin position="184"/>
        <end position="207"/>
    </location>
</feature>
<dbReference type="Pfam" id="PF07690">
    <property type="entry name" value="MFS_1"/>
    <property type="match status" value="1"/>
</dbReference>
<dbReference type="Pfam" id="PF01048">
    <property type="entry name" value="PNP_UDP_1"/>
    <property type="match status" value="1"/>
</dbReference>
<feature type="repeat" description="ANK" evidence="8">
    <location>
        <begin position="1749"/>
        <end position="1781"/>
    </location>
</feature>
<dbReference type="Proteomes" id="UP000779574">
    <property type="component" value="Unassembled WGS sequence"/>
</dbReference>
<dbReference type="InterPro" id="IPR035994">
    <property type="entry name" value="Nucleoside_phosphorylase_sf"/>
</dbReference>
<feature type="repeat" description="ANK" evidence="8">
    <location>
        <begin position="1544"/>
        <end position="1572"/>
    </location>
</feature>
<dbReference type="Pfam" id="PF24883">
    <property type="entry name" value="NPHP3_N"/>
    <property type="match status" value="1"/>
</dbReference>
<organism evidence="12 13">
    <name type="scientific">Aureobasidium melanogenum</name>
    <name type="common">Aureobasidium pullulans var. melanogenum</name>
    <dbReference type="NCBI Taxonomy" id="46634"/>
    <lineage>
        <taxon>Eukaryota</taxon>
        <taxon>Fungi</taxon>
        <taxon>Dikarya</taxon>
        <taxon>Ascomycota</taxon>
        <taxon>Pezizomycotina</taxon>
        <taxon>Dothideomycetes</taxon>
        <taxon>Dothideomycetidae</taxon>
        <taxon>Dothideales</taxon>
        <taxon>Saccotheciaceae</taxon>
        <taxon>Aureobasidium</taxon>
    </lineage>
</organism>
<dbReference type="GO" id="GO:0009116">
    <property type="term" value="P:nucleoside metabolic process"/>
    <property type="evidence" value="ECO:0007669"/>
    <property type="project" value="InterPro"/>
</dbReference>
<dbReference type="InterPro" id="IPR020846">
    <property type="entry name" value="MFS_dom"/>
</dbReference>
<feature type="repeat" description="ANK" evidence="8">
    <location>
        <begin position="1903"/>
        <end position="1935"/>
    </location>
</feature>
<dbReference type="GO" id="GO:0022857">
    <property type="term" value="F:transmembrane transporter activity"/>
    <property type="evidence" value="ECO:0007669"/>
    <property type="project" value="InterPro"/>
</dbReference>
<keyword evidence="5" id="KW-0677">Repeat</keyword>
<evidence type="ECO:0000256" key="2">
    <source>
        <dbReference type="ARBA" id="ARBA00007520"/>
    </source>
</evidence>
<reference evidence="12" key="1">
    <citation type="journal article" date="2021" name="J Fungi (Basel)">
        <title>Virulence traits and population genomics of the black yeast Aureobasidium melanogenum.</title>
        <authorList>
            <person name="Cernosa A."/>
            <person name="Sun X."/>
            <person name="Gostincar C."/>
            <person name="Fang C."/>
            <person name="Gunde-Cimerman N."/>
            <person name="Song Z."/>
        </authorList>
    </citation>
    <scope>NUCLEOTIDE SEQUENCE</scope>
    <source>
        <strain evidence="12">EXF-9911</strain>
    </source>
</reference>
<feature type="transmembrane region" description="Helical" evidence="10">
    <location>
        <begin position="30"/>
        <end position="56"/>
    </location>
</feature>
<dbReference type="InterPro" id="IPR011701">
    <property type="entry name" value="MFS"/>
</dbReference>
<dbReference type="SMART" id="SM00248">
    <property type="entry name" value="ANK"/>
    <property type="match status" value="15"/>
</dbReference>
<feature type="repeat" description="ANK" evidence="8">
    <location>
        <begin position="1573"/>
        <end position="1605"/>
    </location>
</feature>
<evidence type="ECO:0000256" key="5">
    <source>
        <dbReference type="ARBA" id="ARBA00022737"/>
    </source>
</evidence>
<feature type="repeat" description="ANK" evidence="8">
    <location>
        <begin position="1782"/>
        <end position="1814"/>
    </location>
</feature>
<keyword evidence="8" id="KW-0040">ANK repeat</keyword>
<comment type="subcellular location">
    <subcellularLocation>
        <location evidence="1">Membrane</location>
        <topology evidence="1">Multi-pass membrane protein</topology>
    </subcellularLocation>
</comment>
<dbReference type="PROSITE" id="PS50088">
    <property type="entry name" value="ANK_REPEAT"/>
    <property type="match status" value="7"/>
</dbReference>
<evidence type="ECO:0000256" key="4">
    <source>
        <dbReference type="ARBA" id="ARBA00022692"/>
    </source>
</evidence>
<dbReference type="Pfam" id="PF12796">
    <property type="entry name" value="Ank_2"/>
    <property type="match status" value="6"/>
</dbReference>
<evidence type="ECO:0000256" key="6">
    <source>
        <dbReference type="ARBA" id="ARBA00022989"/>
    </source>
</evidence>
<dbReference type="GO" id="GO:0003824">
    <property type="term" value="F:catalytic activity"/>
    <property type="evidence" value="ECO:0007669"/>
    <property type="project" value="InterPro"/>
</dbReference>
<dbReference type="SUPFAM" id="SSF48403">
    <property type="entry name" value="Ankyrin repeat"/>
    <property type="match status" value="2"/>
</dbReference>
<feature type="transmembrane region" description="Helical" evidence="10">
    <location>
        <begin position="392"/>
        <end position="413"/>
    </location>
</feature>
<accession>A0A9P8J971</accession>
<keyword evidence="4 10" id="KW-0812">Transmembrane</keyword>
<gene>
    <name evidence="12" type="ORF">KCU76_g5184</name>
</gene>
<dbReference type="PROSITE" id="PS50850">
    <property type="entry name" value="MFS"/>
    <property type="match status" value="1"/>
</dbReference>
<keyword evidence="3" id="KW-0813">Transport</keyword>
<dbReference type="FunFam" id="1.20.1250.20:FF:000489">
    <property type="entry name" value="MFS general substrate transporter"/>
    <property type="match status" value="1"/>
</dbReference>
<name>A0A9P8J971_AURME</name>
<dbReference type="InterPro" id="IPR036259">
    <property type="entry name" value="MFS_trans_sf"/>
</dbReference>
<feature type="transmembrane region" description="Helical" evidence="10">
    <location>
        <begin position="157"/>
        <end position="178"/>
    </location>
</feature>
<dbReference type="Gene3D" id="1.25.40.20">
    <property type="entry name" value="Ankyrin repeat-containing domain"/>
    <property type="match status" value="4"/>
</dbReference>
<evidence type="ECO:0000256" key="7">
    <source>
        <dbReference type="ARBA" id="ARBA00023136"/>
    </source>
</evidence>
<feature type="transmembrane region" description="Helical" evidence="10">
    <location>
        <begin position="68"/>
        <end position="86"/>
    </location>
</feature>
<dbReference type="OrthoDB" id="539213at2759"/>
<feature type="transmembrane region" description="Helical" evidence="10">
    <location>
        <begin position="98"/>
        <end position="118"/>
    </location>
</feature>
<dbReference type="PROSITE" id="PS50297">
    <property type="entry name" value="ANK_REP_REGION"/>
    <property type="match status" value="6"/>
</dbReference>
<evidence type="ECO:0000256" key="3">
    <source>
        <dbReference type="ARBA" id="ARBA00022448"/>
    </source>
</evidence>
<dbReference type="FunFam" id="1.20.1720.10:FF:000012">
    <property type="entry name" value="MFS toxin efflux pump (AflT)"/>
    <property type="match status" value="1"/>
</dbReference>
<dbReference type="PANTHER" id="PTHR23501:SF177">
    <property type="entry name" value="MAJOR FACILITATOR SUPERFAMILY (MFS) PROFILE DOMAIN-CONTAINING PROTEIN-RELATED"/>
    <property type="match status" value="1"/>
</dbReference>
<keyword evidence="7 10" id="KW-0472">Membrane</keyword>
<evidence type="ECO:0000313" key="12">
    <source>
        <dbReference type="EMBL" id="KAG9694502.1"/>
    </source>
</evidence>
<proteinExistence type="inferred from homology"/>
<feature type="transmembrane region" description="Helical" evidence="10">
    <location>
        <begin position="260"/>
        <end position="280"/>
    </location>
</feature>
<feature type="transmembrane region" description="Helical" evidence="10">
    <location>
        <begin position="425"/>
        <end position="444"/>
    </location>
</feature>
<feature type="repeat" description="ANK" evidence="8">
    <location>
        <begin position="1709"/>
        <end position="1741"/>
    </location>
</feature>
<protein>
    <submittedName>
        <fullName evidence="12">Ankyrin repeat protein</fullName>
    </submittedName>
</protein>
<feature type="domain" description="Major facilitator superfamily (MFS) profile" evidence="11">
    <location>
        <begin position="33"/>
        <end position="522"/>
    </location>
</feature>
<dbReference type="SUPFAM" id="SSF103473">
    <property type="entry name" value="MFS general substrate transporter"/>
    <property type="match status" value="2"/>
</dbReference>
<dbReference type="GO" id="GO:0005886">
    <property type="term" value="C:plasma membrane"/>
    <property type="evidence" value="ECO:0007669"/>
    <property type="project" value="TreeGrafter"/>
</dbReference>
<reference evidence="12" key="2">
    <citation type="submission" date="2021-08" db="EMBL/GenBank/DDBJ databases">
        <authorList>
            <person name="Gostincar C."/>
            <person name="Sun X."/>
            <person name="Song Z."/>
            <person name="Gunde-Cimerman N."/>
        </authorList>
    </citation>
    <scope>NUCLEOTIDE SEQUENCE</scope>
    <source>
        <strain evidence="12">EXF-9911</strain>
    </source>
</reference>
<feature type="transmembrane region" description="Helical" evidence="10">
    <location>
        <begin position="228"/>
        <end position="248"/>
    </location>
</feature>
<feature type="coiled-coil region" evidence="9">
    <location>
        <begin position="892"/>
        <end position="926"/>
    </location>
</feature>
<dbReference type="Gene3D" id="3.40.50.1580">
    <property type="entry name" value="Nucleoside phosphorylase domain"/>
    <property type="match status" value="1"/>
</dbReference>
<evidence type="ECO:0000259" key="11">
    <source>
        <dbReference type="PROSITE" id="PS50850"/>
    </source>
</evidence>
<dbReference type="Gene3D" id="3.40.50.300">
    <property type="entry name" value="P-loop containing nucleotide triphosphate hydrolases"/>
    <property type="match status" value="1"/>
</dbReference>
<sequence length="2043" mass="226005">MFESKDDPVEVVKPEEDAPVLDEYLHGTRLVALTVSLLLGMFLVALDNTIVGTAIPKITDEFHDLNKVSWYGSAYFMTFGGSFQSTWGKVFKYFPLKLWFLIALLIFEVGSLICGVAQDPTTLIVGRAIAGLGGSGVAVGVFTMLGFAAPPEKRPQLLGFTGAAYGIAAVLGPLIGGAFTDKVTWRWCFYINLPVGGVAAIIIFLFFKPPKSAKPAQALFKEKMLQMDFIGATLMIGLIISFILALQYGGQTHSWNSSQVIGLLVGFVALVAVFVLWEVFQKERAMIVPRLFLERYVLVGSVFMFLFGGAYFVLLYYLPIYFQSIHEASPIGSGVRMLALIIPLTLTAIIQGFALSKIGIIPLFWIFGGALATIGAGLLYTMDANTSTGKWIGYQILVGFATGTTFQVAIANAQVHARPEDLSQVSAIINFFVTIGGAFFISAVQCAFNNQVIKQLVKNLPGINTAMVLAIGATQIRQEFTASQVPIVLDAYMVGLKAVFAITTAAYGVSTIVGFFGSWKRLNEEEIKKAAAPPGGGSLHEAEEIGAVRATLPDFFVPFSSSIYPPGVFFEMSDLEPRREQYTVGWVCALPTEVAAAQAMLDETYSSLPLRNAQNSNVYVFGRVHNHKVVIATLPSGSYGTTSAATTAKEMLLDFPGIRFGLFVGIGGGVPSEENDIRLGDIVVSKPQGTIGGVLQFDLGKETNAGFELTGSLNKPPNVLLKAIALLEAKHALHGSIDVPKYISETYEKLPAYKAKHPGLEQDRLFEAAYDHTPVQALTCQRCDVARLVDRDDRDTQDPVIHYGLIGSGNQVIKNSRKRNLLGEQNILCVEMEAAGLMNDFPCLVIRGICDYSDSHKHKRWQPYAALAAAAYAKELLGTIPVIEVEAVPAAFDMLRETFDEIQQDIQEIRQRNEESRQEKHDEKIRDWLEPVDPDINYERALCSRHLDSGAWFLQSQQYSQWKSSPRASLWLHGLAGCGKTVLTSSIIKDLEQEINSDPLTPSSPILLYFFFDFRDVKKQSLKEMAISLVYQLHCQDGSLQEPLESLPKACSKGNSAPSTGKLLEIFLSFLKSTDRKVCLVLDALDEFVVPRQDLLNWIRSIAELTSPKVHLLVTSRQESDIASVLGHTNSMGQIVAVQTDIIDEDIRAYIGHRLRTSGEFERWKDRDDVQQMIRESLMRISNGMFRWAACQLDALSRCVNQKALERALNTLPPTLNDTYSRMLQSIPDEQKDDAIRLLQLLVYSDEPLDLEEAVDAIAVNLTEDPFFDPKYRTPIPSEIIISCSSLVMIERVDQTSHNNYRQVLQLAHFSVQQYLKSDKVDSSWKHCLSETHAKASNAKLCLAYCFELHRFGLEDDGLDYDDEYLEQRPFTNTAARQWTQYALQVEEQDDQLLAMIKDFLLSDERERARLNWLRLKDMEDHLVPHREWYTEWFRANPEKLVPLTIASACGLFHFVRLLLLCDTNPNEYCPVWGSALYAASYGGHEGIVRLLLAHGARPHMRSGLGELSIAISSPNSTKRFEIFYALLEYVSEVNFCDEAFGLPLVQAAARGDGQIVDTLLERGARVDAIDDQQKNALRVAAAQGDDQIVRKLLEHKADVNSSGKPNGSALISACRWGHKDVVRTLLNNDADVCQRFEEYQYQTALDAACSCGNESILLLLIKHSVENSQNFGEDSLNRCFAFACTDGHDKIVKLLLEHKVDVNSYDGMHGSPLLTASEWGHEEVVRLLLDHGADVDQAWQSRSRDILIGVRALYLACGGGHEGVISLLLDHGADVNALCGDLDTALMLVCFRGYERLVELLLARGANVNQVGDAYGTALILACVQRRESIVEKLIAHGANLDQAAASSRSFFNASVSRTPLLHIIAAATPFGNEMSMNEAAWLRISKTLITAGADVNKADDQGRTPLHYAAVSRSRELTKMLVDARALLDEVDEDGQTPLIETAKIKAKGRMKILLNAGARTDMQDCHGKTALHHAASHGWLEICTMLVEAGSNFNISDNQGLTPLQHAEQENHADIVTFFLQRRKVWDDISAQKSDSHKAS</sequence>
<feature type="repeat" description="ANK" evidence="8">
    <location>
        <begin position="1969"/>
        <end position="2001"/>
    </location>
</feature>